<organism evidence="1 2">
    <name type="scientific">Candidatus Avelusimicrobium gallicola</name>
    <dbReference type="NCBI Taxonomy" id="2562704"/>
    <lineage>
        <taxon>Bacteria</taxon>
        <taxon>Pseudomonadati</taxon>
        <taxon>Elusimicrobiota</taxon>
        <taxon>Elusimicrobia</taxon>
        <taxon>Elusimicrobiales</taxon>
        <taxon>Elusimicrobiaceae</taxon>
        <taxon>Candidatus Avelusimicrobium</taxon>
    </lineage>
</organism>
<protein>
    <submittedName>
        <fullName evidence="1">Uncharacterized protein</fullName>
    </submittedName>
</protein>
<dbReference type="Proteomes" id="UP000725649">
    <property type="component" value="Unassembled WGS sequence"/>
</dbReference>
<evidence type="ECO:0000313" key="1">
    <source>
        <dbReference type="EMBL" id="MBE6421812.1"/>
    </source>
</evidence>
<proteinExistence type="predicted"/>
<name>A0A928HJ71_9BACT</name>
<accession>A0A928HJ71</accession>
<evidence type="ECO:0000313" key="2">
    <source>
        <dbReference type="Proteomes" id="UP000725649"/>
    </source>
</evidence>
<comment type="caution">
    <text evidence="1">The sequence shown here is derived from an EMBL/GenBank/DDBJ whole genome shotgun (WGS) entry which is preliminary data.</text>
</comment>
<reference evidence="1" key="1">
    <citation type="submission" date="2019-04" db="EMBL/GenBank/DDBJ databases">
        <title>Evolution of Biomass-Degrading Anaerobic Consortia Revealed by Metagenomics.</title>
        <authorList>
            <person name="Peng X."/>
        </authorList>
    </citation>
    <scope>NUCLEOTIDE SEQUENCE</scope>
    <source>
        <strain evidence="1">SIG66</strain>
    </source>
</reference>
<gene>
    <name evidence="1" type="ORF">E7027_06805</name>
</gene>
<sequence>MKQVSGSIKILLLLSVFLLGAAFVWKGYTLHLQLAQAERTLMFLKSISSWQAELLQKDQLPESYIEFAPFNLYTTLFYHAQDTFVRQIVLPPNAYLVALAVPKKLDTVPYGLYVETPADKAYCLAHETSRAAKRFCSRLGAQTGQPVEIELQSYPEIAGYNAYALPRWNGIPQITDEPVDAWRYLKEEK</sequence>
<dbReference type="AlphaFoldDB" id="A0A928HJ71"/>
<dbReference type="EMBL" id="SUVG01000008">
    <property type="protein sequence ID" value="MBE6421812.1"/>
    <property type="molecule type" value="Genomic_DNA"/>
</dbReference>